<evidence type="ECO:0000313" key="4">
    <source>
        <dbReference type="EMBL" id="KSU19099.1"/>
    </source>
</evidence>
<dbReference type="Proteomes" id="UP000053719">
    <property type="component" value="Unassembled WGS sequence"/>
</dbReference>
<sequence>MLIITKNRHFNSLSVILNHLPVIFLLTELFVSKNRKQNY</sequence>
<evidence type="ECO:0000313" key="9">
    <source>
        <dbReference type="Proteomes" id="UP000053612"/>
    </source>
</evidence>
<evidence type="ECO:0000313" key="8">
    <source>
        <dbReference type="Proteomes" id="UP000053058"/>
    </source>
</evidence>
<evidence type="ECO:0000313" key="11">
    <source>
        <dbReference type="Proteomes" id="UP000054230"/>
    </source>
</evidence>
<dbReference type="Proteomes" id="UP000053058">
    <property type="component" value="Unassembled WGS sequence"/>
</dbReference>
<feature type="transmembrane region" description="Helical" evidence="1">
    <location>
        <begin position="12"/>
        <end position="31"/>
    </location>
</feature>
<accession>A0A0V8D1S2</accession>
<dbReference type="Proteomes" id="UP000054230">
    <property type="component" value="Unassembled WGS sequence"/>
</dbReference>
<name>A0A0V8D1S2_LACLL</name>
<dbReference type="EMBL" id="LKLN01000009">
    <property type="protein sequence ID" value="KSU07585.1"/>
    <property type="molecule type" value="Genomic_DNA"/>
</dbReference>
<comment type="caution">
    <text evidence="2">The sequence shown here is derived from an EMBL/GenBank/DDBJ whole genome shotgun (WGS) entry which is preliminary data.</text>
</comment>
<keyword evidence="1" id="KW-1133">Transmembrane helix</keyword>
<evidence type="ECO:0000313" key="2">
    <source>
        <dbReference type="EMBL" id="KSU07476.1"/>
    </source>
</evidence>
<dbReference type="Proteomes" id="UP000052991">
    <property type="component" value="Unassembled WGS sequence"/>
</dbReference>
<organism evidence="2 11">
    <name type="scientific">Lactococcus lactis subsp. lactis</name>
    <name type="common">Streptococcus lactis</name>
    <dbReference type="NCBI Taxonomy" id="1360"/>
    <lineage>
        <taxon>Bacteria</taxon>
        <taxon>Bacillati</taxon>
        <taxon>Bacillota</taxon>
        <taxon>Bacilli</taxon>
        <taxon>Lactobacillales</taxon>
        <taxon>Streptococcaceae</taxon>
        <taxon>Lactococcus</taxon>
    </lineage>
</organism>
<dbReference type="EMBL" id="LKLP01000088">
    <property type="protein sequence ID" value="KSU07476.1"/>
    <property type="molecule type" value="Genomic_DNA"/>
</dbReference>
<dbReference type="EMBL" id="LKLW01000145">
    <property type="protein sequence ID" value="KSU24995.1"/>
    <property type="molecule type" value="Genomic_DNA"/>
</dbReference>
<evidence type="ECO:0000313" key="5">
    <source>
        <dbReference type="EMBL" id="KSU20608.1"/>
    </source>
</evidence>
<reference evidence="7 8" key="1">
    <citation type="submission" date="2015-10" db="EMBL/GenBank/DDBJ databases">
        <title>Draft Genome Sequences of 11 Lactococcus lactis subspecies cremoris strains.</title>
        <authorList>
            <person name="Wels M."/>
            <person name="Backus L."/>
            <person name="Boekhorst J."/>
            <person name="Dijkstra A."/>
            <person name="Beerthuizen M."/>
            <person name="Kelly W."/>
            <person name="Siezen R."/>
            <person name="Bachmann H."/>
            <person name="Van Hijum S."/>
        </authorList>
    </citation>
    <scope>NUCLEOTIDE SEQUENCE [LARGE SCALE GENOMIC DNA]</scope>
    <source>
        <strain evidence="8">KF282</strain>
        <strain evidence="11">LMG8520</strain>
        <strain evidence="9">LMG9449</strain>
        <strain evidence="10">M20</strain>
        <strain evidence="7">N42</strain>
    </source>
</reference>
<evidence type="ECO:0000313" key="7">
    <source>
        <dbReference type="Proteomes" id="UP000052991"/>
    </source>
</evidence>
<dbReference type="Proteomes" id="UP000053612">
    <property type="component" value="Unassembled WGS sequence"/>
</dbReference>
<dbReference type="EMBL" id="LKLS01000102">
    <property type="protein sequence ID" value="KSU19099.1"/>
    <property type="molecule type" value="Genomic_DNA"/>
</dbReference>
<dbReference type="PATRIC" id="fig|1360.100.peg.89"/>
<reference evidence="2" key="2">
    <citation type="journal article" date="2017" name="Genome Announc.">
        <title>Draft Genome Sequences of 24 Lactococcus lactis Strains.</title>
        <authorList>
            <person name="Backus L."/>
            <person name="Wels M."/>
            <person name="Boekhorst J."/>
            <person name="Dijkstra A.R."/>
            <person name="Beerthuyzen M."/>
            <person name="Kelly W.J."/>
            <person name="Siezen R.J."/>
            <person name="van Hijum S.A."/>
            <person name="Bachmann H."/>
        </authorList>
    </citation>
    <scope>NUCLEOTIDE SEQUENCE</scope>
    <source>
        <strain evidence="3">KF282</strain>
        <strain evidence="2">LMG8520</strain>
        <strain evidence="4">LMG9447</strain>
        <strain evidence="5">M20</strain>
        <strain evidence="6">N42</strain>
    </source>
</reference>
<gene>
    <name evidence="3" type="ORF">KF282_0381</name>
    <name evidence="2" type="ORF">LMG8520_1767</name>
    <name evidence="4" type="ORF">LMG9449_1253</name>
    <name evidence="5" type="ORF">M20_1466</name>
    <name evidence="6" type="ORF">N42_2214</name>
</gene>
<proteinExistence type="predicted"/>
<keyword evidence="1" id="KW-0812">Transmembrane</keyword>
<protein>
    <submittedName>
        <fullName evidence="2">Uncharacterized protein</fullName>
    </submittedName>
</protein>
<dbReference type="EMBL" id="LKLU01000084">
    <property type="protein sequence ID" value="KSU20608.1"/>
    <property type="molecule type" value="Genomic_DNA"/>
</dbReference>
<evidence type="ECO:0000313" key="6">
    <source>
        <dbReference type="EMBL" id="KSU24995.1"/>
    </source>
</evidence>
<evidence type="ECO:0000313" key="10">
    <source>
        <dbReference type="Proteomes" id="UP000053719"/>
    </source>
</evidence>
<dbReference type="AlphaFoldDB" id="A0A0V8D1S2"/>
<evidence type="ECO:0000256" key="1">
    <source>
        <dbReference type="SAM" id="Phobius"/>
    </source>
</evidence>
<keyword evidence="1" id="KW-0472">Membrane</keyword>
<evidence type="ECO:0000313" key="3">
    <source>
        <dbReference type="EMBL" id="KSU07585.1"/>
    </source>
</evidence>